<evidence type="ECO:0000256" key="1">
    <source>
        <dbReference type="SAM" id="MobiDB-lite"/>
    </source>
</evidence>
<evidence type="ECO:0000313" key="5">
    <source>
        <dbReference type="Proteomes" id="UP000215902"/>
    </source>
</evidence>
<dbReference type="GO" id="GO:0030182">
    <property type="term" value="P:neuron differentiation"/>
    <property type="evidence" value="ECO:0007669"/>
    <property type="project" value="TreeGrafter"/>
</dbReference>
<keyword evidence="5" id="KW-1185">Reference proteome</keyword>
<dbReference type="Proteomes" id="UP000215902">
    <property type="component" value="Unassembled WGS sequence"/>
</dbReference>
<reference evidence="4 5" key="1">
    <citation type="submission" date="2017-06" db="EMBL/GenBank/DDBJ databases">
        <title>A platform for efficient transgenesis in Macrostomum lignano, a flatworm model organism for stem cell research.</title>
        <authorList>
            <person name="Berezikov E."/>
        </authorList>
    </citation>
    <scope>NUCLEOTIDE SEQUENCE [LARGE SCALE GENOMIC DNA]</scope>
    <source>
        <strain evidence="4">DV1</strain>
        <tissue evidence="4">Whole organism</tissue>
    </source>
</reference>
<feature type="region of interest" description="Disordered" evidence="1">
    <location>
        <begin position="608"/>
        <end position="632"/>
    </location>
</feature>
<feature type="region of interest" description="Disordered" evidence="1">
    <location>
        <begin position="573"/>
        <end position="593"/>
    </location>
</feature>
<feature type="domain" description="Fibronectin type-III" evidence="3">
    <location>
        <begin position="214"/>
        <end position="321"/>
    </location>
</feature>
<dbReference type="OrthoDB" id="9985779at2759"/>
<dbReference type="SMART" id="SM00060">
    <property type="entry name" value="FN3"/>
    <property type="match status" value="4"/>
</dbReference>
<dbReference type="InterPro" id="IPR003961">
    <property type="entry name" value="FN3_dom"/>
</dbReference>
<feature type="compositionally biased region" description="Low complexity" evidence="1">
    <location>
        <begin position="610"/>
        <end position="632"/>
    </location>
</feature>
<dbReference type="InterPro" id="IPR013783">
    <property type="entry name" value="Ig-like_fold"/>
</dbReference>
<feature type="domain" description="Fibronectin type-III" evidence="3">
    <location>
        <begin position="322"/>
        <end position="436"/>
    </location>
</feature>
<dbReference type="Pfam" id="PF00041">
    <property type="entry name" value="fn3"/>
    <property type="match status" value="2"/>
</dbReference>
<comment type="caution">
    <text evidence="4">The sequence shown here is derived from an EMBL/GenBank/DDBJ whole genome shotgun (WGS) entry which is preliminary data.</text>
</comment>
<dbReference type="STRING" id="282301.A0A267EFP5"/>
<dbReference type="InterPro" id="IPR036116">
    <property type="entry name" value="FN3_sf"/>
</dbReference>
<dbReference type="InterPro" id="IPR042447">
    <property type="entry name" value="Anosmin-1"/>
</dbReference>
<evidence type="ECO:0000256" key="2">
    <source>
        <dbReference type="SAM" id="SignalP"/>
    </source>
</evidence>
<dbReference type="EMBL" id="NIVC01002249">
    <property type="protein sequence ID" value="PAA59582.1"/>
    <property type="molecule type" value="Genomic_DNA"/>
</dbReference>
<gene>
    <name evidence="4" type="ORF">BOX15_Mlig028549g2</name>
</gene>
<dbReference type="AlphaFoldDB" id="A0A267EFP5"/>
<dbReference type="SUPFAM" id="SSF49265">
    <property type="entry name" value="Fibronectin type III"/>
    <property type="match status" value="2"/>
</dbReference>
<proteinExistence type="predicted"/>
<dbReference type="PANTHER" id="PTHR14131:SF5">
    <property type="entry name" value="ANOSMIN-1"/>
    <property type="match status" value="1"/>
</dbReference>
<feature type="compositionally biased region" description="Polar residues" evidence="1">
    <location>
        <begin position="445"/>
        <end position="458"/>
    </location>
</feature>
<organism evidence="4 5">
    <name type="scientific">Macrostomum lignano</name>
    <dbReference type="NCBI Taxonomy" id="282301"/>
    <lineage>
        <taxon>Eukaryota</taxon>
        <taxon>Metazoa</taxon>
        <taxon>Spiralia</taxon>
        <taxon>Lophotrochozoa</taxon>
        <taxon>Platyhelminthes</taxon>
        <taxon>Rhabditophora</taxon>
        <taxon>Macrostomorpha</taxon>
        <taxon>Macrostomida</taxon>
        <taxon>Macrostomidae</taxon>
        <taxon>Macrostomum</taxon>
    </lineage>
</organism>
<name>A0A267EFP5_9PLAT</name>
<dbReference type="PROSITE" id="PS50853">
    <property type="entry name" value="FN3"/>
    <property type="match status" value="2"/>
</dbReference>
<evidence type="ECO:0000259" key="3">
    <source>
        <dbReference type="PROSITE" id="PS50853"/>
    </source>
</evidence>
<sequence>MIEKTSKLPPLTRWLYLALATVCLLGADCLARTESEARAECIAGCLTDFKAQVSARLLASLQRQPESINAECSSRFEHISSRQDLNATRRCQTCAHTCNHFATKSFESDKTCKLFCQRQHQVLPGGSVSACQASCRTVRRLLSTNQGSCPAPDVIPAGCQKHQRRCQPEQERQLCHGLEPMKCCAGACGASSAGEFVCAPANISIEMLPEVPPAPTVARLQVPGGAAACWASWDSYRQHRLSQLPVVFLIQYRSYQGHEFREVSLTASRWQSLAVTTRTGLRVEEAVPGRWYQFRLAAVSSAGHHGYSEPSAPVKPGGEPSRPGQVRRLAQGVSRLRRGEAVVDVRISWRPPEHSDLPLDKYKIKWTETLGQSGQTSLTKFETHVPWTQTEFTLPDLKLDTAYLVTVWAIAHYDDLIQLSSKGSSIHLATMQLPPAQPDRGTAPKTDSQQPSASARQCSCLNPPVTPVSISSAYWEAGDLRLPLRWPNSAIGSNSRPLFIGSHIIKWTQRVCIESKVLEPNTREAVVHNNPSYTLTGLRFNCQYSLQIRGLSETGDTVVTWDTCFCTRSCRQTGVKGDRMPQCPPDEEPQPPASVQISLLRWQPPRRQEPQFQYQQQQQADPEQQQQQQQQQKFYAARVSWESPASPVRAYRIAWAPRVVEDVSPEVYGPGLLPRMDASQLDTRVLDAGQRHCLLPSLRPGQLYIVSLQAVTEFGDSQPRIMRFLTPQTAGNRRQDQQGRARHDQDQESVQKYIHLAAGPALHAVCARLLALCVWASLTAAFLS</sequence>
<dbReference type="Gene3D" id="2.60.40.10">
    <property type="entry name" value="Immunoglobulins"/>
    <property type="match status" value="3"/>
</dbReference>
<feature type="region of interest" description="Disordered" evidence="1">
    <location>
        <begin position="433"/>
        <end position="458"/>
    </location>
</feature>
<feature type="signal peptide" evidence="2">
    <location>
        <begin position="1"/>
        <end position="31"/>
    </location>
</feature>
<keyword evidence="2" id="KW-0732">Signal</keyword>
<feature type="region of interest" description="Disordered" evidence="1">
    <location>
        <begin position="305"/>
        <end position="325"/>
    </location>
</feature>
<feature type="chain" id="PRO_5013261161" description="Fibronectin type-III domain-containing protein" evidence="2">
    <location>
        <begin position="32"/>
        <end position="784"/>
    </location>
</feature>
<accession>A0A267EFP5</accession>
<evidence type="ECO:0000313" key="4">
    <source>
        <dbReference type="EMBL" id="PAA59582.1"/>
    </source>
</evidence>
<protein>
    <recommendedName>
        <fullName evidence="3">Fibronectin type-III domain-containing protein</fullName>
    </recommendedName>
</protein>
<dbReference type="GO" id="GO:0009986">
    <property type="term" value="C:cell surface"/>
    <property type="evidence" value="ECO:0007669"/>
    <property type="project" value="TreeGrafter"/>
</dbReference>
<dbReference type="CDD" id="cd00063">
    <property type="entry name" value="FN3"/>
    <property type="match status" value="3"/>
</dbReference>
<dbReference type="PANTHER" id="PTHR14131">
    <property type="entry name" value="ANOSMIN"/>
    <property type="match status" value="1"/>
</dbReference>